<dbReference type="InterPro" id="IPR013762">
    <property type="entry name" value="Integrase-like_cat_sf"/>
</dbReference>
<dbReference type="InterPro" id="IPR011010">
    <property type="entry name" value="DNA_brk_join_enz"/>
</dbReference>
<dbReference type="Gene3D" id="1.10.443.10">
    <property type="entry name" value="Intergrase catalytic core"/>
    <property type="match status" value="1"/>
</dbReference>
<evidence type="ECO:0000259" key="4">
    <source>
        <dbReference type="PROSITE" id="PS51898"/>
    </source>
</evidence>
<evidence type="ECO:0000256" key="2">
    <source>
        <dbReference type="ARBA" id="ARBA00023125"/>
    </source>
</evidence>
<name>A0ABT1EBP4_9FIRM</name>
<dbReference type="RefSeq" id="WP_262067023.1">
    <property type="nucleotide sequence ID" value="NZ_JAMXOD010000021.1"/>
</dbReference>
<comment type="caution">
    <text evidence="5">The sequence shown here is derived from an EMBL/GenBank/DDBJ whole genome shotgun (WGS) entry which is preliminary data.</text>
</comment>
<accession>A0ABT1EBP4</accession>
<sequence length="432" mass="51018">MHDDSIIKLNIDAALSSDIILSSALEYDIISESDVWNIIFMNKRRKVIVEHGYKIWQGNGKDNRWFTYVQDEKGSDNRRKVAKRTEKELYNYLYDFYFGDDAINDLSLINLFPIWILYKYKTANRSTTVYRIEKDWNKYYLNEPESMKLISTPLDKLTRGEIKEWACVLVKKYNMTRKTYSNMSTIIRQIYDYLIDRDILEKNVCSLVRIESSLFKKARKQKAETQIFFKDEVQTILNLCRRLAHEKQDKSYFAISLFFLTGMRIGECLGLSHSDFDVDDSSIYVHNAFVLERERFEDGTWSERHYEVQECLKHNVDARDIIVGKDCFDIQREIKRIQFKKGIHDDLLFHVKTPSNIACKLENICEDLKILKRSPHKGRKTYISNLLNNGVDPDFVRIQAGHQDLETTFSSYAYSTTKKEEQINQIENIYAS</sequence>
<feature type="domain" description="Tyr recombinase" evidence="4">
    <location>
        <begin position="223"/>
        <end position="427"/>
    </location>
</feature>
<keyword evidence="6" id="KW-1185">Reference proteome</keyword>
<evidence type="ECO:0000256" key="3">
    <source>
        <dbReference type="ARBA" id="ARBA00023172"/>
    </source>
</evidence>
<dbReference type="InterPro" id="IPR050090">
    <property type="entry name" value="Tyrosine_recombinase_XerCD"/>
</dbReference>
<dbReference type="Pfam" id="PF00589">
    <property type="entry name" value="Phage_integrase"/>
    <property type="match status" value="1"/>
</dbReference>
<organism evidence="5 6">
    <name type="scientific">Aequitasia blattaphilus</name>
    <dbReference type="NCBI Taxonomy" id="2949332"/>
    <lineage>
        <taxon>Bacteria</taxon>
        <taxon>Bacillati</taxon>
        <taxon>Bacillota</taxon>
        <taxon>Clostridia</taxon>
        <taxon>Lachnospirales</taxon>
        <taxon>Lachnospiraceae</taxon>
        <taxon>Aequitasia</taxon>
    </lineage>
</organism>
<reference evidence="5 6" key="1">
    <citation type="journal article" date="2022" name="Genome Biol. Evol.">
        <title>Host diet, physiology and behaviors set the stage for Lachnospiraceae cladogenesis.</title>
        <authorList>
            <person name="Vera-Ponce De Leon A."/>
            <person name="Schneider M."/>
            <person name="Jahnes B.C."/>
            <person name="Sadowski V."/>
            <person name="Camuy-Velez L.A."/>
            <person name="Duan J."/>
            <person name="Sabree Z.L."/>
        </authorList>
    </citation>
    <scope>NUCLEOTIDE SEQUENCE [LARGE SCALE GENOMIC DNA]</scope>
    <source>
        <strain evidence="5 6">PAL113</strain>
    </source>
</reference>
<dbReference type="EMBL" id="JAMZFW010000021">
    <property type="protein sequence ID" value="MCP1103249.1"/>
    <property type="molecule type" value="Genomic_DNA"/>
</dbReference>
<gene>
    <name evidence="5" type="ORF">NK125_12625</name>
</gene>
<protein>
    <submittedName>
        <fullName evidence="5">Tyrosine-type recombinase/integrase</fullName>
    </submittedName>
</protein>
<dbReference type="PANTHER" id="PTHR30349">
    <property type="entry name" value="PHAGE INTEGRASE-RELATED"/>
    <property type="match status" value="1"/>
</dbReference>
<dbReference type="Gene3D" id="1.10.150.130">
    <property type="match status" value="1"/>
</dbReference>
<evidence type="ECO:0000256" key="1">
    <source>
        <dbReference type="ARBA" id="ARBA00008857"/>
    </source>
</evidence>
<evidence type="ECO:0000313" key="5">
    <source>
        <dbReference type="EMBL" id="MCP1103249.1"/>
    </source>
</evidence>
<dbReference type="InterPro" id="IPR010998">
    <property type="entry name" value="Integrase_recombinase_N"/>
</dbReference>
<evidence type="ECO:0000313" key="6">
    <source>
        <dbReference type="Proteomes" id="UP001523566"/>
    </source>
</evidence>
<keyword evidence="2" id="KW-0238">DNA-binding</keyword>
<dbReference type="SUPFAM" id="SSF56349">
    <property type="entry name" value="DNA breaking-rejoining enzymes"/>
    <property type="match status" value="1"/>
</dbReference>
<dbReference type="PROSITE" id="PS51898">
    <property type="entry name" value="TYR_RECOMBINASE"/>
    <property type="match status" value="1"/>
</dbReference>
<comment type="similarity">
    <text evidence="1">Belongs to the 'phage' integrase family.</text>
</comment>
<proteinExistence type="inferred from homology"/>
<dbReference type="Proteomes" id="UP001523566">
    <property type="component" value="Unassembled WGS sequence"/>
</dbReference>
<dbReference type="InterPro" id="IPR002104">
    <property type="entry name" value="Integrase_catalytic"/>
</dbReference>
<keyword evidence="3" id="KW-0233">DNA recombination</keyword>
<dbReference type="PANTHER" id="PTHR30349:SF64">
    <property type="entry name" value="PROPHAGE INTEGRASE INTD-RELATED"/>
    <property type="match status" value="1"/>
</dbReference>